<evidence type="ECO:0000313" key="11">
    <source>
        <dbReference type="Proteomes" id="UP000554482"/>
    </source>
</evidence>
<comment type="subcellular location">
    <subcellularLocation>
        <location evidence="1">Membrane</location>
        <topology evidence="1">Single-pass membrane protein</topology>
    </subcellularLocation>
</comment>
<evidence type="ECO:0000313" key="10">
    <source>
        <dbReference type="EMBL" id="KAF5189828.1"/>
    </source>
</evidence>
<keyword evidence="5" id="KW-1133">Transmembrane helix</keyword>
<protein>
    <submittedName>
        <fullName evidence="10">Trichome birefringence-like</fullName>
    </submittedName>
</protein>
<evidence type="ECO:0000259" key="8">
    <source>
        <dbReference type="Pfam" id="PF13839"/>
    </source>
</evidence>
<reference evidence="10 11" key="1">
    <citation type="submission" date="2020-06" db="EMBL/GenBank/DDBJ databases">
        <title>Transcriptomic and genomic resources for Thalictrum thalictroides and T. hernandezii: Facilitating candidate gene discovery in an emerging model plant lineage.</title>
        <authorList>
            <person name="Arias T."/>
            <person name="Riano-Pachon D.M."/>
            <person name="Di Stilio V.S."/>
        </authorList>
    </citation>
    <scope>NUCLEOTIDE SEQUENCE [LARGE SCALE GENOMIC DNA]</scope>
    <source>
        <strain evidence="11">cv. WT478/WT964</strain>
        <tissue evidence="10">Leaves</tissue>
    </source>
</reference>
<keyword evidence="11" id="KW-1185">Reference proteome</keyword>
<gene>
    <name evidence="10" type="ORF">FRX31_020592</name>
</gene>
<keyword evidence="3" id="KW-0812">Transmembrane</keyword>
<dbReference type="GO" id="GO:0016020">
    <property type="term" value="C:membrane"/>
    <property type="evidence" value="ECO:0007669"/>
    <property type="project" value="UniProtKB-SubCell"/>
</dbReference>
<keyword evidence="4" id="KW-0735">Signal-anchor</keyword>
<dbReference type="Pfam" id="PF14416">
    <property type="entry name" value="PMR5N"/>
    <property type="match status" value="1"/>
</dbReference>
<dbReference type="GO" id="GO:0005794">
    <property type="term" value="C:Golgi apparatus"/>
    <property type="evidence" value="ECO:0007669"/>
    <property type="project" value="TreeGrafter"/>
</dbReference>
<evidence type="ECO:0000256" key="6">
    <source>
        <dbReference type="ARBA" id="ARBA00023136"/>
    </source>
</evidence>
<dbReference type="InterPro" id="IPR025846">
    <property type="entry name" value="TBL_N"/>
</dbReference>
<dbReference type="InterPro" id="IPR029962">
    <property type="entry name" value="TBL"/>
</dbReference>
<dbReference type="OrthoDB" id="630188at2759"/>
<evidence type="ECO:0000256" key="2">
    <source>
        <dbReference type="ARBA" id="ARBA00007727"/>
    </source>
</evidence>
<feature type="domain" description="Trichome birefringence-like N-terminal" evidence="9">
    <location>
        <begin position="39"/>
        <end position="90"/>
    </location>
</feature>
<feature type="chain" id="PRO_5029521637" evidence="7">
    <location>
        <begin position="24"/>
        <end position="359"/>
    </location>
</feature>
<accession>A0A7J6VZ05</accession>
<evidence type="ECO:0000256" key="1">
    <source>
        <dbReference type="ARBA" id="ARBA00004167"/>
    </source>
</evidence>
<dbReference type="Pfam" id="PF13839">
    <property type="entry name" value="PC-Esterase"/>
    <property type="match status" value="1"/>
</dbReference>
<organism evidence="10 11">
    <name type="scientific">Thalictrum thalictroides</name>
    <name type="common">Rue-anemone</name>
    <name type="synonym">Anemone thalictroides</name>
    <dbReference type="NCBI Taxonomy" id="46969"/>
    <lineage>
        <taxon>Eukaryota</taxon>
        <taxon>Viridiplantae</taxon>
        <taxon>Streptophyta</taxon>
        <taxon>Embryophyta</taxon>
        <taxon>Tracheophyta</taxon>
        <taxon>Spermatophyta</taxon>
        <taxon>Magnoliopsida</taxon>
        <taxon>Ranunculales</taxon>
        <taxon>Ranunculaceae</taxon>
        <taxon>Thalictroideae</taxon>
        <taxon>Thalictrum</taxon>
    </lineage>
</organism>
<evidence type="ECO:0000256" key="5">
    <source>
        <dbReference type="ARBA" id="ARBA00022989"/>
    </source>
</evidence>
<dbReference type="InterPro" id="IPR026057">
    <property type="entry name" value="TBL_C"/>
</dbReference>
<comment type="similarity">
    <text evidence="2">Belongs to the PC-esterase family. TBL subfamily.</text>
</comment>
<evidence type="ECO:0000256" key="7">
    <source>
        <dbReference type="SAM" id="SignalP"/>
    </source>
</evidence>
<proteinExistence type="inferred from homology"/>
<dbReference type="PANTHER" id="PTHR32285">
    <property type="entry name" value="PROTEIN TRICHOME BIREFRINGENCE-LIKE 9-RELATED"/>
    <property type="match status" value="1"/>
</dbReference>
<evidence type="ECO:0000259" key="9">
    <source>
        <dbReference type="Pfam" id="PF14416"/>
    </source>
</evidence>
<sequence length="359" mass="41630">MECICLSFGSLLLALSVLSFVHADEHYNNLTSLKAKTYCDMFQGSWVFDKAYPLYNWSSCPSIRKEFNCEKYGRVNDQYLKYRWQPIGCNLPRFNGEDFIRRFKGKKIMFIGDSLSLNFWQSLVCLLHAVMPQANIIRETNDTVSTFTFQEHEVSVMLFHSFYLVDVENESVGRVLKLNSIKNGDTWKNMDILIFNTFQWWGRRGPKQPWDYIQEGKKTYKDMNRMIAFQKGLTTWAKWVDSEIHPEKTKVFFQGISPSHYHSGKEWNKPGVTNCGKETKPLKGSTYPGGTHPATKIVRNVLSRMKRPVHLLDLTTLSQLRKDAHPSSYNGFKGMDCTHWCIPGLPDTWSQLLYAALIQ</sequence>
<dbReference type="GO" id="GO:0016413">
    <property type="term" value="F:O-acetyltransferase activity"/>
    <property type="evidence" value="ECO:0007669"/>
    <property type="project" value="InterPro"/>
</dbReference>
<feature type="signal peptide" evidence="7">
    <location>
        <begin position="1"/>
        <end position="23"/>
    </location>
</feature>
<dbReference type="PANTHER" id="PTHR32285:SF36">
    <property type="entry name" value="PROTEIN TRICHOME BIREFRINGENCE-LIKE 38"/>
    <property type="match status" value="1"/>
</dbReference>
<evidence type="ECO:0000256" key="3">
    <source>
        <dbReference type="ARBA" id="ARBA00022692"/>
    </source>
</evidence>
<dbReference type="EMBL" id="JABWDY010024958">
    <property type="protein sequence ID" value="KAF5189828.1"/>
    <property type="molecule type" value="Genomic_DNA"/>
</dbReference>
<comment type="caution">
    <text evidence="10">The sequence shown here is derived from an EMBL/GenBank/DDBJ whole genome shotgun (WGS) entry which is preliminary data.</text>
</comment>
<dbReference type="Proteomes" id="UP000554482">
    <property type="component" value="Unassembled WGS sequence"/>
</dbReference>
<keyword evidence="6" id="KW-0472">Membrane</keyword>
<feature type="domain" description="Trichome birefringence-like C-terminal" evidence="8">
    <location>
        <begin position="91"/>
        <end position="355"/>
    </location>
</feature>
<keyword evidence="7" id="KW-0732">Signal</keyword>
<dbReference type="AlphaFoldDB" id="A0A7J6VZ05"/>
<evidence type="ECO:0000256" key="4">
    <source>
        <dbReference type="ARBA" id="ARBA00022968"/>
    </source>
</evidence>
<name>A0A7J6VZ05_THATH</name>